<dbReference type="Gene3D" id="3.40.50.2300">
    <property type="match status" value="1"/>
</dbReference>
<feature type="coiled-coil region" evidence="4">
    <location>
        <begin position="129"/>
        <end position="156"/>
    </location>
</feature>
<gene>
    <name evidence="7" type="ORF">H9868_07280</name>
</gene>
<dbReference type="InterPro" id="IPR052020">
    <property type="entry name" value="Cyclic_di-GMP/3'3'-cGAMP_PDE"/>
</dbReference>
<dbReference type="InterPro" id="IPR001789">
    <property type="entry name" value="Sig_transdc_resp-reg_receiver"/>
</dbReference>
<evidence type="ECO:0000313" key="8">
    <source>
        <dbReference type="Proteomes" id="UP000824192"/>
    </source>
</evidence>
<keyword evidence="4" id="KW-0175">Coiled coil</keyword>
<dbReference type="Pfam" id="PF00072">
    <property type="entry name" value="Response_reg"/>
    <property type="match status" value="1"/>
</dbReference>
<evidence type="ECO:0000256" key="3">
    <source>
        <dbReference type="PROSITE-ProRule" id="PRU00169"/>
    </source>
</evidence>
<comment type="caution">
    <text evidence="7">The sequence shown here is derived from an EMBL/GenBank/DDBJ whole genome shotgun (WGS) entry which is preliminary data.</text>
</comment>
<dbReference type="InterPro" id="IPR011006">
    <property type="entry name" value="CheY-like_superfamily"/>
</dbReference>
<accession>A0A9D1RTS1</accession>
<dbReference type="SUPFAM" id="SSF52172">
    <property type="entry name" value="CheY-like"/>
    <property type="match status" value="1"/>
</dbReference>
<feature type="modified residue" description="4-aspartylphosphate" evidence="3">
    <location>
        <position position="56"/>
    </location>
</feature>
<keyword evidence="3" id="KW-0597">Phosphoprotein</keyword>
<evidence type="ECO:0000256" key="2">
    <source>
        <dbReference type="ARBA" id="ARBA00024867"/>
    </source>
</evidence>
<evidence type="ECO:0000259" key="5">
    <source>
        <dbReference type="PROSITE" id="PS50110"/>
    </source>
</evidence>
<feature type="domain" description="Response regulatory" evidence="5">
    <location>
        <begin position="6"/>
        <end position="123"/>
    </location>
</feature>
<dbReference type="CDD" id="cd00077">
    <property type="entry name" value="HDc"/>
    <property type="match status" value="1"/>
</dbReference>
<dbReference type="PANTHER" id="PTHR45228">
    <property type="entry name" value="CYCLIC DI-GMP PHOSPHODIESTERASE TM_0186-RELATED"/>
    <property type="match status" value="1"/>
</dbReference>
<evidence type="ECO:0000256" key="1">
    <source>
        <dbReference type="ARBA" id="ARBA00018672"/>
    </source>
</evidence>
<dbReference type="EMBL" id="DXGA01000155">
    <property type="protein sequence ID" value="HIW94326.1"/>
    <property type="molecule type" value="Genomic_DNA"/>
</dbReference>
<dbReference type="Pfam" id="PF13487">
    <property type="entry name" value="HD_5"/>
    <property type="match status" value="1"/>
</dbReference>
<protein>
    <recommendedName>
        <fullName evidence="1">Stage 0 sporulation protein A homolog</fullName>
    </recommendedName>
</protein>
<dbReference type="SUPFAM" id="SSF109604">
    <property type="entry name" value="HD-domain/PDEase-like"/>
    <property type="match status" value="1"/>
</dbReference>
<feature type="domain" description="HD-GYP" evidence="6">
    <location>
        <begin position="150"/>
        <end position="359"/>
    </location>
</feature>
<evidence type="ECO:0000259" key="6">
    <source>
        <dbReference type="PROSITE" id="PS51832"/>
    </source>
</evidence>
<dbReference type="InterPro" id="IPR003607">
    <property type="entry name" value="HD/PDEase_dom"/>
</dbReference>
<dbReference type="PROSITE" id="PS50110">
    <property type="entry name" value="RESPONSE_REGULATORY"/>
    <property type="match status" value="1"/>
</dbReference>
<dbReference type="GO" id="GO:0000160">
    <property type="term" value="P:phosphorelay signal transduction system"/>
    <property type="evidence" value="ECO:0007669"/>
    <property type="project" value="InterPro"/>
</dbReference>
<dbReference type="SMART" id="SM00448">
    <property type="entry name" value="REC"/>
    <property type="match status" value="1"/>
</dbReference>
<evidence type="ECO:0000256" key="4">
    <source>
        <dbReference type="SAM" id="Coils"/>
    </source>
</evidence>
<dbReference type="Proteomes" id="UP000824192">
    <property type="component" value="Unassembled WGS sequence"/>
</dbReference>
<dbReference type="PROSITE" id="PS51832">
    <property type="entry name" value="HD_GYP"/>
    <property type="match status" value="1"/>
</dbReference>
<evidence type="ECO:0000313" key="7">
    <source>
        <dbReference type="EMBL" id="HIW94326.1"/>
    </source>
</evidence>
<reference evidence="7" key="1">
    <citation type="journal article" date="2021" name="PeerJ">
        <title>Extensive microbial diversity within the chicken gut microbiome revealed by metagenomics and culture.</title>
        <authorList>
            <person name="Gilroy R."/>
            <person name="Ravi A."/>
            <person name="Getino M."/>
            <person name="Pursley I."/>
            <person name="Horton D.L."/>
            <person name="Alikhan N.F."/>
            <person name="Baker D."/>
            <person name="Gharbi K."/>
            <person name="Hall N."/>
            <person name="Watson M."/>
            <person name="Adriaenssens E.M."/>
            <person name="Foster-Nyarko E."/>
            <person name="Jarju S."/>
            <person name="Secka A."/>
            <person name="Antonio M."/>
            <person name="Oren A."/>
            <person name="Chaudhuri R.R."/>
            <person name="La Ragione R."/>
            <person name="Hildebrand F."/>
            <person name="Pallen M.J."/>
        </authorList>
    </citation>
    <scope>NUCLEOTIDE SEQUENCE</scope>
    <source>
        <strain evidence="7">ChiGjej6B6-1540</strain>
    </source>
</reference>
<dbReference type="Gene3D" id="1.10.3210.10">
    <property type="entry name" value="Hypothetical protein af1432"/>
    <property type="match status" value="1"/>
</dbReference>
<name>A0A9D1RTS1_9FIRM</name>
<dbReference type="AlphaFoldDB" id="A0A9D1RTS1"/>
<organism evidence="7 8">
    <name type="scientific">Candidatus Flavonifractor merdipullorum</name>
    <dbReference type="NCBI Taxonomy" id="2838590"/>
    <lineage>
        <taxon>Bacteria</taxon>
        <taxon>Bacillati</taxon>
        <taxon>Bacillota</taxon>
        <taxon>Clostridia</taxon>
        <taxon>Eubacteriales</taxon>
        <taxon>Oscillospiraceae</taxon>
        <taxon>Flavonifractor</taxon>
    </lineage>
</organism>
<reference evidence="7" key="2">
    <citation type="submission" date="2021-04" db="EMBL/GenBank/DDBJ databases">
        <authorList>
            <person name="Gilroy R."/>
        </authorList>
    </citation>
    <scope>NUCLEOTIDE SEQUENCE</scope>
    <source>
        <strain evidence="7">ChiGjej6B6-1540</strain>
    </source>
</reference>
<comment type="function">
    <text evidence="2">May play the central regulatory role in sporulation. It may be an element of the effector pathway responsible for the activation of sporulation genes in response to nutritional stress. Spo0A may act in concert with spo0H (a sigma factor) to control the expression of some genes that are critical to the sporulation process.</text>
</comment>
<proteinExistence type="predicted"/>
<dbReference type="InterPro" id="IPR037522">
    <property type="entry name" value="HD_GYP_dom"/>
</dbReference>
<sequence length="359" mass="41033">MKKRDLLLVVDDMEINRVVLGQAFCDLYTILEAENGADALNLIHTHSDQLAAVLLDVVMPVMDGFQVVEQMYTQDLLSRIPVFLITADCSEANMRRGYELGVMDIIGKPIIPYFIRRRVCSVVELFQARERLSRTVAVQEQALEEKAQEIQQLNTSIIKTLSAAIEFRDCESGEHVQRIHDLTGILLRDLRHRRFGDCAALTDEEIDEISTAAIMHDVGKIAIPDQILNKPGRLTQEEFEIMKTHTVKGCELLDRIPKSRENPVYQYAYDICRHHHERWDGRGYPDGLKGDEISIWSQVVSLADVYDALTSRRVYKPAFSPEEAVRMILDGECGAFNPALLESFRQQAPQFRFICRREP</sequence>